<evidence type="ECO:0000313" key="2">
    <source>
        <dbReference type="Proteomes" id="UP000094378"/>
    </source>
</evidence>
<dbReference type="KEGG" id="shj:SHELI_v1c06120"/>
<organism evidence="1 2">
    <name type="scientific">Spiroplasma helicoides</name>
    <dbReference type="NCBI Taxonomy" id="216938"/>
    <lineage>
        <taxon>Bacteria</taxon>
        <taxon>Bacillati</taxon>
        <taxon>Mycoplasmatota</taxon>
        <taxon>Mollicutes</taxon>
        <taxon>Entomoplasmatales</taxon>
        <taxon>Spiroplasmataceae</taxon>
        <taxon>Spiroplasma</taxon>
    </lineage>
</organism>
<reference evidence="1 2" key="1">
    <citation type="submission" date="2016-08" db="EMBL/GenBank/DDBJ databases">
        <title>Complete genome sequence of Spiroplasma helicoides TABS-2 (DSM 22551).</title>
        <authorList>
            <person name="Shen W.-Y."/>
            <person name="Lo W.-S."/>
            <person name="Lai Y.-C."/>
            <person name="Kuo C.-H."/>
        </authorList>
    </citation>
    <scope>NUCLEOTIDE SEQUENCE [LARGE SCALE GENOMIC DNA]</scope>
    <source>
        <strain evidence="1 2">TABS-2</strain>
    </source>
</reference>
<gene>
    <name evidence="1" type="ORF">SHELI_v1c06120</name>
</gene>
<dbReference type="STRING" id="216938.SHELI_v1c06120"/>
<name>A0A1B3SKX0_9MOLU</name>
<dbReference type="EMBL" id="CP017015">
    <property type="protein sequence ID" value="AOG60563.1"/>
    <property type="molecule type" value="Genomic_DNA"/>
</dbReference>
<evidence type="ECO:0000313" key="1">
    <source>
        <dbReference type="EMBL" id="AOG60563.1"/>
    </source>
</evidence>
<sequence>MSNQMSYETKVKAFMEKFEEYNKINKDIKRFGVFNSFSFTYKIEKHFLYFELKNTDDDAHELFTAAYSEESVFIDINNDNDANWLIKTINRLIEKAKETMKKARDLAKPHVGLLVYDDYKDRYFLDPVSGEKLLNNPEISKIISSTRLDLFSVFLDFRKVRIHHNSEFEIVGMKSFEIIELIDEITAEIRYMETQLKKIEGMPRYICNFGTSDKINYNFSSYATDAFPNQLQNAKKINEINLSISLEAQKGCGTVYNLVRMIQDTSKQLLELSRAMIAKNEPNLYKRGASNKLWLLTPEGNETMKSLNLMDFLDKDKIEIPTN</sequence>
<accession>A0A1B3SKX0</accession>
<dbReference type="OrthoDB" id="388251at2"/>
<protein>
    <submittedName>
        <fullName evidence="1">Uncharacterized protein</fullName>
    </submittedName>
</protein>
<dbReference type="AlphaFoldDB" id="A0A1B3SKX0"/>
<keyword evidence="2" id="KW-1185">Reference proteome</keyword>
<proteinExistence type="predicted"/>
<dbReference type="Proteomes" id="UP000094378">
    <property type="component" value="Chromosome"/>
</dbReference>